<accession>A0A200Q8F9</accession>
<comment type="caution">
    <text evidence="1">The sequence shown here is derived from an EMBL/GenBank/DDBJ whole genome shotgun (WGS) entry which is preliminary data.</text>
</comment>
<dbReference type="Proteomes" id="UP000195402">
    <property type="component" value="Unassembled WGS sequence"/>
</dbReference>
<dbReference type="AlphaFoldDB" id="A0A200Q8F9"/>
<dbReference type="OMA" id="DCMARID"/>
<organism evidence="1 2">
    <name type="scientific">Macleaya cordata</name>
    <name type="common">Five-seeded plume-poppy</name>
    <name type="synonym">Bocconia cordata</name>
    <dbReference type="NCBI Taxonomy" id="56857"/>
    <lineage>
        <taxon>Eukaryota</taxon>
        <taxon>Viridiplantae</taxon>
        <taxon>Streptophyta</taxon>
        <taxon>Embryophyta</taxon>
        <taxon>Tracheophyta</taxon>
        <taxon>Spermatophyta</taxon>
        <taxon>Magnoliopsida</taxon>
        <taxon>Ranunculales</taxon>
        <taxon>Papaveraceae</taxon>
        <taxon>Papaveroideae</taxon>
        <taxon>Macleaya</taxon>
    </lineage>
</organism>
<sequence>MAESILHYRETLPNQLKQTFASLLLAQRPPIPPVVDDAFLPPSQTALPGTLIAARAPNPGVEDNLKSSKVALLGEEDPETAEKIRLLKFKIASNVSIMPVVLKRMNDCISMIDKLDTGYANIHPAFKRKRTY</sequence>
<dbReference type="EMBL" id="MVGT01002724">
    <property type="protein sequence ID" value="OVA06740.1"/>
    <property type="molecule type" value="Genomic_DNA"/>
</dbReference>
<dbReference type="OrthoDB" id="781564at2759"/>
<protein>
    <submittedName>
        <fullName evidence="1">Uncharacterized protein</fullName>
    </submittedName>
</protein>
<proteinExistence type="predicted"/>
<dbReference type="FunCoup" id="A0A200Q8F9">
    <property type="interactions" value="489"/>
</dbReference>
<name>A0A200Q8F9_MACCD</name>
<dbReference type="InParanoid" id="A0A200Q8F9"/>
<keyword evidence="2" id="KW-1185">Reference proteome</keyword>
<gene>
    <name evidence="1" type="ORF">BVC80_8729g16</name>
</gene>
<reference evidence="1 2" key="1">
    <citation type="journal article" date="2017" name="Mol. Plant">
        <title>The Genome of Medicinal Plant Macleaya cordata Provides New Insights into Benzylisoquinoline Alkaloids Metabolism.</title>
        <authorList>
            <person name="Liu X."/>
            <person name="Liu Y."/>
            <person name="Huang P."/>
            <person name="Ma Y."/>
            <person name="Qing Z."/>
            <person name="Tang Q."/>
            <person name="Cao H."/>
            <person name="Cheng P."/>
            <person name="Zheng Y."/>
            <person name="Yuan Z."/>
            <person name="Zhou Y."/>
            <person name="Liu J."/>
            <person name="Tang Z."/>
            <person name="Zhuo Y."/>
            <person name="Zhang Y."/>
            <person name="Yu L."/>
            <person name="Huang J."/>
            <person name="Yang P."/>
            <person name="Peng Q."/>
            <person name="Zhang J."/>
            <person name="Jiang W."/>
            <person name="Zhang Z."/>
            <person name="Lin K."/>
            <person name="Ro D.K."/>
            <person name="Chen X."/>
            <person name="Xiong X."/>
            <person name="Shang Y."/>
            <person name="Huang S."/>
            <person name="Zeng J."/>
        </authorList>
    </citation>
    <scope>NUCLEOTIDE SEQUENCE [LARGE SCALE GENOMIC DNA]</scope>
    <source>
        <strain evidence="2">cv. BLH2017</strain>
        <tissue evidence="1">Root</tissue>
    </source>
</reference>
<dbReference type="PANTHER" id="PTHR36045">
    <property type="entry name" value="OS04G0558500 PROTEIN"/>
    <property type="match status" value="1"/>
</dbReference>
<evidence type="ECO:0000313" key="1">
    <source>
        <dbReference type="EMBL" id="OVA06740.1"/>
    </source>
</evidence>
<dbReference type="PANTHER" id="PTHR36045:SF2">
    <property type="entry name" value="OS04G0558500 PROTEIN"/>
    <property type="match status" value="1"/>
</dbReference>
<evidence type="ECO:0000313" key="2">
    <source>
        <dbReference type="Proteomes" id="UP000195402"/>
    </source>
</evidence>
<dbReference type="STRING" id="56857.A0A200Q8F9"/>